<protein>
    <submittedName>
        <fullName evidence="4">Nucleotidyltransferase family protein</fullName>
    </submittedName>
</protein>
<dbReference type="CDD" id="cd06422">
    <property type="entry name" value="NTP_transferase_like_1"/>
    <property type="match status" value="1"/>
</dbReference>
<organism evidence="4 5">
    <name type="scientific">Micavibrio aeruginosavorus</name>
    <dbReference type="NCBI Taxonomy" id="349221"/>
    <lineage>
        <taxon>Bacteria</taxon>
        <taxon>Pseudomonadati</taxon>
        <taxon>Bdellovibrionota</taxon>
        <taxon>Bdellovibrionia</taxon>
        <taxon>Bdellovibrionales</taxon>
        <taxon>Pseudobdellovibrionaceae</taxon>
        <taxon>Micavibrio</taxon>
    </lineage>
</organism>
<sequence length="240" mass="26843">MSSKPQKAFILAAGKGTRLRPYTDAMPKPMVAIAGRSIIRRTIEKLSDVGVKEIVINLHHLGDVLKQHLQDISQPRLILSEEQDLLETGGGIKHALHHFGNDPFYIINGDALWEEGTGAPILERLANAWDGTAMDILQMVQPKDKMALTGFVGDYDMDNKGRLTRSKEKQGAYMFGGIRIAHPRIFKDSPDGAFSFLQLMDKAQEEKKLFGIAHNGEWYHISTPEDLHAVDADFRRREAA</sequence>
<dbReference type="PANTHER" id="PTHR43584">
    <property type="entry name" value="NUCLEOTIDYL TRANSFERASE"/>
    <property type="match status" value="1"/>
</dbReference>
<dbReference type="Gene3D" id="3.90.550.10">
    <property type="entry name" value="Spore Coat Polysaccharide Biosynthesis Protein SpsA, Chain A"/>
    <property type="match status" value="1"/>
</dbReference>
<proteinExistence type="predicted"/>
<dbReference type="InterPro" id="IPR005835">
    <property type="entry name" value="NTP_transferase_dom"/>
</dbReference>
<keyword evidence="2" id="KW-0548">Nucleotidyltransferase</keyword>
<comment type="caution">
    <text evidence="4">The sequence shown here is derived from an EMBL/GenBank/DDBJ whole genome shotgun (WGS) entry which is preliminary data.</text>
</comment>
<dbReference type="PANTHER" id="PTHR43584:SF8">
    <property type="entry name" value="N-ACETYLMURAMATE ALPHA-1-PHOSPHATE URIDYLYLTRANSFERASE"/>
    <property type="match status" value="1"/>
</dbReference>
<dbReference type="Proteomes" id="UP000249417">
    <property type="component" value="Unassembled WGS sequence"/>
</dbReference>
<evidence type="ECO:0000259" key="3">
    <source>
        <dbReference type="Pfam" id="PF00483"/>
    </source>
</evidence>
<name>A0A2W5PV49_9BACT</name>
<dbReference type="GO" id="GO:0016779">
    <property type="term" value="F:nucleotidyltransferase activity"/>
    <property type="evidence" value="ECO:0007669"/>
    <property type="project" value="UniProtKB-KW"/>
</dbReference>
<dbReference type="SUPFAM" id="SSF53448">
    <property type="entry name" value="Nucleotide-diphospho-sugar transferases"/>
    <property type="match status" value="1"/>
</dbReference>
<reference evidence="4 5" key="1">
    <citation type="submission" date="2017-08" db="EMBL/GenBank/DDBJ databases">
        <title>Infants hospitalized years apart are colonized by the same room-sourced microbial strains.</title>
        <authorList>
            <person name="Brooks B."/>
            <person name="Olm M.R."/>
            <person name="Firek B.A."/>
            <person name="Baker R."/>
            <person name="Thomas B.C."/>
            <person name="Morowitz M.J."/>
            <person name="Banfield J.F."/>
        </authorList>
    </citation>
    <scope>NUCLEOTIDE SEQUENCE [LARGE SCALE GENOMIC DNA]</scope>
    <source>
        <strain evidence="4">S2_005_002_R2_29</strain>
    </source>
</reference>
<dbReference type="InterPro" id="IPR050065">
    <property type="entry name" value="GlmU-like"/>
</dbReference>
<evidence type="ECO:0000256" key="1">
    <source>
        <dbReference type="ARBA" id="ARBA00022679"/>
    </source>
</evidence>
<keyword evidence="1 4" id="KW-0808">Transferase</keyword>
<dbReference type="EMBL" id="QFQB01000004">
    <property type="protein sequence ID" value="PZQ48637.1"/>
    <property type="molecule type" value="Genomic_DNA"/>
</dbReference>
<dbReference type="Pfam" id="PF00483">
    <property type="entry name" value="NTP_transferase"/>
    <property type="match status" value="1"/>
</dbReference>
<evidence type="ECO:0000256" key="2">
    <source>
        <dbReference type="ARBA" id="ARBA00022695"/>
    </source>
</evidence>
<gene>
    <name evidence="4" type="ORF">DI551_01325</name>
</gene>
<dbReference type="InterPro" id="IPR029044">
    <property type="entry name" value="Nucleotide-diphossugar_trans"/>
</dbReference>
<dbReference type="AlphaFoldDB" id="A0A2W5PV49"/>
<evidence type="ECO:0000313" key="4">
    <source>
        <dbReference type="EMBL" id="PZQ48637.1"/>
    </source>
</evidence>
<accession>A0A2W5PV49</accession>
<evidence type="ECO:0000313" key="5">
    <source>
        <dbReference type="Proteomes" id="UP000249417"/>
    </source>
</evidence>
<feature type="domain" description="Nucleotidyl transferase" evidence="3">
    <location>
        <begin position="7"/>
        <end position="133"/>
    </location>
</feature>